<evidence type="ECO:0000256" key="1">
    <source>
        <dbReference type="SAM" id="SignalP"/>
    </source>
</evidence>
<feature type="chain" id="PRO_5012449081" description="G-D-S-L family lipolytic protein" evidence="1">
    <location>
        <begin position="28"/>
        <end position="511"/>
    </location>
</feature>
<evidence type="ECO:0000313" key="2">
    <source>
        <dbReference type="EMBL" id="PAU92993.1"/>
    </source>
</evidence>
<dbReference type="PROSITE" id="PS51257">
    <property type="entry name" value="PROKAR_LIPOPROTEIN"/>
    <property type="match status" value="1"/>
</dbReference>
<keyword evidence="3" id="KW-1185">Reference proteome</keyword>
<keyword evidence="1" id="KW-0732">Signal</keyword>
<dbReference type="EMBL" id="NSKE01000011">
    <property type="protein sequence ID" value="PAU92993.1"/>
    <property type="molecule type" value="Genomic_DNA"/>
</dbReference>
<protein>
    <recommendedName>
        <fullName evidence="4">G-D-S-L family lipolytic protein</fullName>
    </recommendedName>
</protein>
<feature type="signal peptide" evidence="1">
    <location>
        <begin position="1"/>
        <end position="27"/>
    </location>
</feature>
<evidence type="ECO:0000313" key="3">
    <source>
        <dbReference type="Proteomes" id="UP000218831"/>
    </source>
</evidence>
<evidence type="ECO:0008006" key="4">
    <source>
        <dbReference type="Google" id="ProtNLM"/>
    </source>
</evidence>
<sequence>MSYFKRYIKGILSLALVLALVTGCEDYQDLDVEPVDTGDADFSSYVAVGNSLTAGFQSNALYEDAQKYSFPNLLARQLQIENFEQPLISNPGIGDPGRIELTNLESSTTQYNTNQGDPINTGIGQPYNNLGVPGIKVDAYLNAPDDNPFYPLVVNEGNPQNPLPNIHAAVQELQPTVVSFWLGNNDILTYVTSGGLREFTNPSNFQTQYVSAITQIQNLESDPTVITANIPSVASIPFATTVGPQFQAQIEGNQQVPGLVVQKTFYQENQQIGASENREPASLIEKANLDDPSQALVLLTARDYLPYVGVSANPQAPSYDEAAVTAILNYWRGYIVNAGVATEEEVANYSQSDIEDTLRQMTIGQYQQTFGAAEAQTFAANYDGFDFDQPFGLSSKNPFPNQFVLGANEISITNTVTGIFNSVIASQGDVNFDVNSFFDQVIQDGQYTDPNSNVTLQPTIGSLFSLDGIHPSNRAHAALTNELIETLNSATNGNIDKINVSKIPEGIPVAN</sequence>
<dbReference type="GO" id="GO:0016788">
    <property type="term" value="F:hydrolase activity, acting on ester bonds"/>
    <property type="evidence" value="ECO:0007669"/>
    <property type="project" value="UniProtKB-ARBA"/>
</dbReference>
<dbReference type="InterPro" id="IPR036514">
    <property type="entry name" value="SGNH_hydro_sf"/>
</dbReference>
<proteinExistence type="predicted"/>
<comment type="caution">
    <text evidence="2">The sequence shown here is derived from an EMBL/GenBank/DDBJ whole genome shotgun (WGS) entry which is preliminary data.</text>
</comment>
<dbReference type="Proteomes" id="UP000218831">
    <property type="component" value="Unassembled WGS sequence"/>
</dbReference>
<dbReference type="SUPFAM" id="SSF52266">
    <property type="entry name" value="SGNH hydrolase"/>
    <property type="match status" value="1"/>
</dbReference>
<dbReference type="Gene3D" id="3.40.50.1110">
    <property type="entry name" value="SGNH hydrolase"/>
    <property type="match status" value="1"/>
</dbReference>
<name>A0A2A2G842_9BACT</name>
<reference evidence="2 3" key="1">
    <citation type="submission" date="2017-08" db="EMBL/GenBank/DDBJ databases">
        <title>Aliifodinibius alkalisoli sp. nov., isolated from saline alkaline soil.</title>
        <authorList>
            <person name="Liu D."/>
            <person name="Zhang G."/>
        </authorList>
    </citation>
    <scope>NUCLEOTIDE SEQUENCE [LARGE SCALE GENOMIC DNA]</scope>
    <source>
        <strain evidence="2 3">WN023</strain>
    </source>
</reference>
<dbReference type="OrthoDB" id="9764164at2"/>
<dbReference type="RefSeq" id="WP_095607413.1">
    <property type="nucleotide sequence ID" value="NZ_NSKE01000011.1"/>
</dbReference>
<gene>
    <name evidence="2" type="ORF">CK503_13795</name>
</gene>
<organism evidence="2 3">
    <name type="scientific">Fodinibius salipaludis</name>
    <dbReference type="NCBI Taxonomy" id="2032627"/>
    <lineage>
        <taxon>Bacteria</taxon>
        <taxon>Pseudomonadati</taxon>
        <taxon>Balneolota</taxon>
        <taxon>Balneolia</taxon>
        <taxon>Balneolales</taxon>
        <taxon>Balneolaceae</taxon>
        <taxon>Fodinibius</taxon>
    </lineage>
</organism>
<accession>A0A2A2G842</accession>
<dbReference type="AlphaFoldDB" id="A0A2A2G842"/>